<dbReference type="InterPro" id="IPR038404">
    <property type="entry name" value="TRAP_DctP_sf"/>
</dbReference>
<evidence type="ECO:0000256" key="1">
    <source>
        <dbReference type="SAM" id="SignalP"/>
    </source>
</evidence>
<evidence type="ECO:0000313" key="3">
    <source>
        <dbReference type="Proteomes" id="UP001365846"/>
    </source>
</evidence>
<dbReference type="Proteomes" id="UP001365846">
    <property type="component" value="Unassembled WGS sequence"/>
</dbReference>
<keyword evidence="1" id="KW-0732">Signal</keyword>
<dbReference type="Gene3D" id="3.40.190.170">
    <property type="entry name" value="Bacterial extracellular solute-binding protein, family 7"/>
    <property type="match status" value="2"/>
</dbReference>
<protein>
    <recommendedName>
        <fullName evidence="4">TRAP-type C4-dicarboxylate transport system, substrate-binding protein</fullName>
    </recommendedName>
</protein>
<evidence type="ECO:0008006" key="4">
    <source>
        <dbReference type="Google" id="ProtNLM"/>
    </source>
</evidence>
<accession>A0ABU8VKY6</accession>
<reference evidence="2 3" key="1">
    <citation type="submission" date="2024-03" db="EMBL/GenBank/DDBJ databases">
        <title>Novel species of the genus Variovorax.</title>
        <authorList>
            <person name="Liu Q."/>
            <person name="Xin Y.-H."/>
        </authorList>
    </citation>
    <scope>NUCLEOTIDE SEQUENCE [LARGE SCALE GENOMIC DNA]</scope>
    <source>
        <strain evidence="2 3">KACC 18899</strain>
    </source>
</reference>
<dbReference type="RefSeq" id="WP_340359563.1">
    <property type="nucleotide sequence ID" value="NZ_JBBKZU010000012.1"/>
</dbReference>
<gene>
    <name evidence="2" type="ORF">WKW77_24835</name>
</gene>
<comment type="caution">
    <text evidence="2">The sequence shown here is derived from an EMBL/GenBank/DDBJ whole genome shotgun (WGS) entry which is preliminary data.</text>
</comment>
<proteinExistence type="predicted"/>
<feature type="signal peptide" evidence="1">
    <location>
        <begin position="1"/>
        <end position="23"/>
    </location>
</feature>
<keyword evidence="3" id="KW-1185">Reference proteome</keyword>
<organism evidence="2 3">
    <name type="scientific">Variovorax ureilyticus</name>
    <dbReference type="NCBI Taxonomy" id="1836198"/>
    <lineage>
        <taxon>Bacteria</taxon>
        <taxon>Pseudomonadati</taxon>
        <taxon>Pseudomonadota</taxon>
        <taxon>Betaproteobacteria</taxon>
        <taxon>Burkholderiales</taxon>
        <taxon>Comamonadaceae</taxon>
        <taxon>Variovorax</taxon>
    </lineage>
</organism>
<sequence length="336" mass="35342">MLRKRICSGVLALAGTAASIAGAPAPAPALLVVGLPANAAPSLEHALQAWCARLTADSQGQLACRPGFLRLASGSGLPEAQSGQVDLAVIQHSHEPQRFAASGIGDQPFLGRFAETTSVAYQRLYERSPAMAKEHRGTKVLAMFVAPPGLLVTPKARIRHLEELARAATPSGEPTAASASVQLETAIGNLRTPGAASRSQWALARLSDPPQPVEQRSVLMVPGGIFNTSYALAVNDARWKSLGAAQQAVLASRTAVDTAAALGRDLDAAEWKASGKARIAGTAFFAPQPDLEAQFKRALHPGEMRWSREAAHAGLREPLAMLAGLRADILKQELKE</sequence>
<dbReference type="EMBL" id="JBBKZU010000012">
    <property type="protein sequence ID" value="MEJ8814332.1"/>
    <property type="molecule type" value="Genomic_DNA"/>
</dbReference>
<evidence type="ECO:0000313" key="2">
    <source>
        <dbReference type="EMBL" id="MEJ8814332.1"/>
    </source>
</evidence>
<name>A0ABU8VKY6_9BURK</name>
<feature type="chain" id="PRO_5047456931" description="TRAP-type C4-dicarboxylate transport system, substrate-binding protein" evidence="1">
    <location>
        <begin position="24"/>
        <end position="336"/>
    </location>
</feature>